<dbReference type="CDD" id="cd19414">
    <property type="entry name" value="lipocalin_1_3_4_13-like"/>
    <property type="match status" value="1"/>
</dbReference>
<organism evidence="7">
    <name type="scientific">Castor canadensis</name>
    <name type="common">American beaver</name>
    <dbReference type="NCBI Taxonomy" id="51338"/>
    <lineage>
        <taxon>Eukaryota</taxon>
        <taxon>Metazoa</taxon>
        <taxon>Chordata</taxon>
        <taxon>Craniata</taxon>
        <taxon>Vertebrata</taxon>
        <taxon>Euteleostomi</taxon>
        <taxon>Mammalia</taxon>
        <taxon>Eutheria</taxon>
        <taxon>Euarchontoglires</taxon>
        <taxon>Glires</taxon>
        <taxon>Rodentia</taxon>
        <taxon>Castorimorpha</taxon>
        <taxon>Castoridae</taxon>
        <taxon>Castor</taxon>
    </lineage>
</organism>
<dbReference type="GO" id="GO:0036094">
    <property type="term" value="F:small molecule binding"/>
    <property type="evidence" value="ECO:0007669"/>
    <property type="project" value="InterPro"/>
</dbReference>
<dbReference type="InterPro" id="IPR012674">
    <property type="entry name" value="Calycin"/>
</dbReference>
<reference evidence="7" key="1">
    <citation type="submission" date="2023-09" db="UniProtKB">
        <authorList>
            <consortium name="Ensembl"/>
        </authorList>
    </citation>
    <scope>IDENTIFICATION</scope>
</reference>
<dbReference type="Gene3D" id="2.40.128.20">
    <property type="match status" value="1"/>
</dbReference>
<comment type="subcellular location">
    <subcellularLocation>
        <location evidence="1">Secreted</location>
    </subcellularLocation>
</comment>
<dbReference type="InterPro" id="IPR002345">
    <property type="entry name" value="Lipocalin"/>
</dbReference>
<feature type="domain" description="Lipocalin/cytosolic fatty-acid binding" evidence="6">
    <location>
        <begin position="16"/>
        <end position="152"/>
    </location>
</feature>
<dbReference type="GO" id="GO:0005615">
    <property type="term" value="C:extracellular space"/>
    <property type="evidence" value="ECO:0007669"/>
    <property type="project" value="TreeGrafter"/>
</dbReference>
<sequence>MKTLLLSFGLGLIAVSGTWYLKAVASDKGNPGKMLESVSVTPMTVKILEEGSLEIKFTIRITGQCREMTTVLKKTNELGKYTSQKGKCVIHIIKSSVEGIFFCEGQLHGQQIQTANLVGRDPEISQEVLKNFKKFTEARGLNSENIFIPKQRGSNPTCPVGVIPASAGIPAQGR</sequence>
<evidence type="ECO:0000259" key="6">
    <source>
        <dbReference type="Pfam" id="PF00061"/>
    </source>
</evidence>
<comment type="similarity">
    <text evidence="2">Belongs to the calycin superfamily. Lipocalin family.</text>
</comment>
<dbReference type="InterPro" id="IPR002450">
    <property type="entry name" value="von_Ebner_gland"/>
</dbReference>
<feature type="signal peptide" evidence="5">
    <location>
        <begin position="1"/>
        <end position="17"/>
    </location>
</feature>
<dbReference type="InterPro" id="IPR000566">
    <property type="entry name" value="Lipocln_cytosolic_FA-bd_dom"/>
</dbReference>
<dbReference type="SUPFAM" id="SSF50814">
    <property type="entry name" value="Lipocalins"/>
    <property type="match status" value="1"/>
</dbReference>
<evidence type="ECO:0000256" key="5">
    <source>
        <dbReference type="SAM" id="SignalP"/>
    </source>
</evidence>
<evidence type="ECO:0000256" key="4">
    <source>
        <dbReference type="ARBA" id="ARBA00022729"/>
    </source>
</evidence>
<dbReference type="PRINTS" id="PR01175">
    <property type="entry name" value="VNEBNERGLAND"/>
</dbReference>
<dbReference type="Ensembl" id="ENSCCNT00000030728.1">
    <property type="protein sequence ID" value="ENSCCNP00000024085.1"/>
    <property type="gene ID" value="ENSCCNG00000023609.1"/>
</dbReference>
<dbReference type="Pfam" id="PF00061">
    <property type="entry name" value="Lipocalin"/>
    <property type="match status" value="1"/>
</dbReference>
<evidence type="ECO:0000256" key="3">
    <source>
        <dbReference type="ARBA" id="ARBA00022525"/>
    </source>
</evidence>
<dbReference type="PANTHER" id="PTHR11430">
    <property type="entry name" value="LIPOCALIN"/>
    <property type="match status" value="1"/>
</dbReference>
<evidence type="ECO:0000256" key="2">
    <source>
        <dbReference type="ARBA" id="ARBA00006889"/>
    </source>
</evidence>
<accession>A0A8C0XDD9</accession>
<evidence type="ECO:0000256" key="1">
    <source>
        <dbReference type="ARBA" id="ARBA00004613"/>
    </source>
</evidence>
<keyword evidence="3" id="KW-0964">Secreted</keyword>
<name>A0A8C0XDD9_CASCN</name>
<feature type="chain" id="PRO_5034925207" description="Lipocalin/cytosolic fatty-acid binding domain-containing protein" evidence="5">
    <location>
        <begin position="18"/>
        <end position="174"/>
    </location>
</feature>
<dbReference type="PANTHER" id="PTHR11430:SF124">
    <property type="entry name" value="LIPOCALIN 1-LIKE PROTEIN 1-RELATED"/>
    <property type="match status" value="1"/>
</dbReference>
<protein>
    <recommendedName>
        <fullName evidence="6">Lipocalin/cytosolic fatty-acid binding domain-containing protein</fullName>
    </recommendedName>
</protein>
<dbReference type="AlphaFoldDB" id="A0A8C0XDD9"/>
<evidence type="ECO:0000313" key="7">
    <source>
        <dbReference type="Ensembl" id="ENSCCNP00000024085.1"/>
    </source>
</evidence>
<keyword evidence="4 5" id="KW-0732">Signal</keyword>
<proteinExistence type="inferred from homology"/>